<accession>X1BKD8</accession>
<organism evidence="1">
    <name type="scientific">marine sediment metagenome</name>
    <dbReference type="NCBI Taxonomy" id="412755"/>
    <lineage>
        <taxon>unclassified sequences</taxon>
        <taxon>metagenomes</taxon>
        <taxon>ecological metagenomes</taxon>
    </lineage>
</organism>
<dbReference type="EMBL" id="BART01016658">
    <property type="protein sequence ID" value="GAG84533.1"/>
    <property type="molecule type" value="Genomic_DNA"/>
</dbReference>
<reference evidence="1" key="1">
    <citation type="journal article" date="2014" name="Front. Microbiol.">
        <title>High frequency of phylogenetically diverse reductive dehalogenase-homologous genes in deep subseafloor sedimentary metagenomes.</title>
        <authorList>
            <person name="Kawai M."/>
            <person name="Futagami T."/>
            <person name="Toyoda A."/>
            <person name="Takaki Y."/>
            <person name="Nishi S."/>
            <person name="Hori S."/>
            <person name="Arai W."/>
            <person name="Tsubouchi T."/>
            <person name="Morono Y."/>
            <person name="Uchiyama I."/>
            <person name="Ito T."/>
            <person name="Fujiyama A."/>
            <person name="Inagaki F."/>
            <person name="Takami H."/>
        </authorList>
    </citation>
    <scope>NUCLEOTIDE SEQUENCE</scope>
    <source>
        <strain evidence="1">Expedition CK06-06</strain>
    </source>
</reference>
<dbReference type="AlphaFoldDB" id="X1BKD8"/>
<name>X1BKD8_9ZZZZ</name>
<feature type="non-terminal residue" evidence="1">
    <location>
        <position position="1"/>
    </location>
</feature>
<proteinExistence type="predicted"/>
<protein>
    <submittedName>
        <fullName evidence="1">Uncharacterized protein</fullName>
    </submittedName>
</protein>
<sequence>VSQTPFAIANFRQSAVAMRVKAGGNAADDTAGNGAREVTIQGIDSNFAELSEAVATAGASASAATSATFWRVHRAWVSASGTYTAANTANIVIEDSGSGADFLTITAEEGQSQIAGFTIPAGKTGYLVSVHVTVSAGNLKTSNVKCIVREEIDTVAVSGASPVIVLTVSALPVTSPVISPAKLVVAVITVPWMVPVEVIFPQSSVPIPDTLSDPSIRTPES</sequence>
<evidence type="ECO:0000313" key="1">
    <source>
        <dbReference type="EMBL" id="GAG84533.1"/>
    </source>
</evidence>
<comment type="caution">
    <text evidence="1">The sequence shown here is derived from an EMBL/GenBank/DDBJ whole genome shotgun (WGS) entry which is preliminary data.</text>
</comment>
<gene>
    <name evidence="1" type="ORF">S01H4_31970</name>
</gene>